<keyword evidence="8" id="KW-0812">Transmembrane</keyword>
<comment type="caution">
    <text evidence="9">The sequence shown here is derived from an EMBL/GenBank/DDBJ whole genome shotgun (WGS) entry which is preliminary data.</text>
</comment>
<sequence length="1998" mass="224614">MLFILLGIANSLNELQLNRSEYPPSSCPPPPTDDYFDLSQGIIDNYELQTIYGCEIAISSRVRYVNSAIFIYLCTFTKAESSFNGGAINIFIKAATSPAFVSEIYNCTFSECKSKEGGSIYIQNTRNDRSICINKCTFTNNRAESGSGGAIYVDVIYSNITNCTFKDNYATSEGQDIYYMTEERSTSGSSSNPLLIENCEFIRISEESKTSLVHLEWKSACDFSFNYNNIILPKLKESERIYFMDLGGINHDLGTMEATTNYITPSKAYFADPNSYLHDRIGDGFITSPNQPPPEVPAGCPLPPLEYEDLSEGIPNMKNINIYGCQIDISDRVNSDECCLYVHSCQFKDSKSNQKGGSIYILINSNTPTGDNHIENCTFSRNESPEGGSIYIESHESHRFLNIDNCTFKNNVADTKGGSICFYSTYCTINNSIFDNNYANSKGHEIYFEIFEHGDTEYPLLLDNNKFISNEENENQIKTGSIIYLEWRMESDFYFNNNEIRIETKDNNLFLFESNGDVSTGNLSCQNNCLIPSNQYLCKTNLALYNRIRKGFSRFCDPDSEYPPSSCPPPPTDDYFDLSQGIIDNYDLQTIYGCEIAISSRVRYVNSAIFIYLCTFTKVESSFNGGAINIFIKAATSPAFVSEIYNCTFSECKSKEGGSIYIQNTRNDRSICINKCTFTNNRAESGSGGAIYVDVIYSNITNCTFKDNYATSEGQDIYYMTEERSTSGSSSNPLLIENCEFIRISEESKTSLVHLEWKSACDFSFNYNNIILPKLKESERIYFMDLGGINHDLGTMEATTNYITPSKAYFADPNSYLHDRIGDGFITSPNQPPPEVPAGCPLPPLEYEDLSEGIPNMKNINIYGCQIDISDRVNSDECCLYVHSCQFKDSKSNQKGGSIYILINSNTPTGDNHIENCTFSRNESPEGGSIYIESHESHRFLNIDNCTFKNNVADTKGGSICFYSTYCTINNSIFDNNYANSKGHEIYFEIFEHGDTEYPLLLDNNKFISNEENENQIKTGSIIYLEWRMESDFYFNNNEIRIETKDNNLFLFESNGDVSTGNLSCQNNCLIPSNQYLCKTNLALYNRIRKGFSRFCDPDSEYPPSSCPPPPTDDYFDLSQGIIDNYDLQTIYGCEIAISSRVRYVNSAIFIYLCTFTKAESSFNGGAINIFIKAATSPAFVSEIYNCTFSECKSKEGGSIYIQNTRNDRSICINKCTFTNNRAESGSGGAIYVDVIYSNITNCTFKDNYATSEGQDIYYMTEERSTSGSSSNPLLIENCEFIRISEESKTSLVHLEWKSACDFSFNYNNIILPKLKESERIYFMDLGGINHDLGTMEATTNYITPSKAYFADPNSYLHDRIGDGFITSPNQPPPEVPAGCPLPPLEYEDLSEGIPNMKNINIYGCQIDISDRVNSDECCLYVHSCQFKDSKSNQKGGSIYILINSNTPTGDNHIENCTFSRNESPEGGSIYIESHESHRFLNIDNCTFKNNVADTKGGSICFYSTYCTINNSIFDNNYANSKGHEIYFEIFEHGDTEYPLLLDNNKFISNEENENQIKTGSIIYLEWRMESDFYFNNNEIRIETKDNNLFLFESNGDVSTGNLSCQNNCLIPSNQYLCDISKNQALYDRTNSGFSDFCDPQPIIPSDTKDNISCTQENHCETIINNPIFSHVNVIRTEFNGFHHEDNGGAIHMINTGLTVLNGIFTECQSSSGGGGGIFIYNELDIPNRYDLKNLQFINCKAAFGGGIYIYSLSEKIPANIESCNFEGNEVFDNKANTNGLFGGSAICLTIKCKSSILNSKFKRNIGRGGSCKIDNNFDNKPKNNNNVFRSNLLSNKRIRNNDASSSLIISNCNFEMNDESSCSIYYVQGKTKSNKAEVKNCVFSGNLDKNAHYIDGEFNGNDVPNLKIQECRFSSDKKGAVNDKILKMISNNHIYFNKENNNSLMKSSFTTWAAVAASAVIVLIIVAALIVEKKKDSNKQTFDITYIKDDIENNLSN</sequence>
<evidence type="ECO:0000256" key="3">
    <source>
        <dbReference type="ARBA" id="ARBA00004613"/>
    </source>
</evidence>
<evidence type="ECO:0000256" key="5">
    <source>
        <dbReference type="ARBA" id="ARBA00022729"/>
    </source>
</evidence>
<evidence type="ECO:0000256" key="7">
    <source>
        <dbReference type="ARBA" id="ARBA00023237"/>
    </source>
</evidence>
<dbReference type="EMBL" id="JAPFFF010000069">
    <property type="protein sequence ID" value="KAK8836065.1"/>
    <property type="molecule type" value="Genomic_DNA"/>
</dbReference>
<comment type="subcellular location">
    <subcellularLocation>
        <location evidence="1">Cell envelope</location>
    </subcellularLocation>
    <subcellularLocation>
        <location evidence="2">Cell outer membrane</location>
    </subcellularLocation>
    <subcellularLocation>
        <location evidence="3">Secreted</location>
    </subcellularLocation>
</comment>
<reference evidence="9 10" key="1">
    <citation type="submission" date="2024-04" db="EMBL/GenBank/DDBJ databases">
        <title>Tritrichomonas musculus Genome.</title>
        <authorList>
            <person name="Alves-Ferreira E."/>
            <person name="Grigg M."/>
            <person name="Lorenzi H."/>
            <person name="Galac M."/>
        </authorList>
    </citation>
    <scope>NUCLEOTIDE SEQUENCE [LARGE SCALE GENOMIC DNA]</scope>
    <source>
        <strain evidence="9 10">EAF2021</strain>
    </source>
</reference>
<evidence type="ECO:0000256" key="1">
    <source>
        <dbReference type="ARBA" id="ARBA00004196"/>
    </source>
</evidence>
<evidence type="ECO:0000313" key="9">
    <source>
        <dbReference type="EMBL" id="KAK8836065.1"/>
    </source>
</evidence>
<evidence type="ECO:0000256" key="8">
    <source>
        <dbReference type="SAM" id="Phobius"/>
    </source>
</evidence>
<evidence type="ECO:0000256" key="2">
    <source>
        <dbReference type="ARBA" id="ARBA00004442"/>
    </source>
</evidence>
<evidence type="ECO:0008006" key="11">
    <source>
        <dbReference type="Google" id="ProtNLM"/>
    </source>
</evidence>
<dbReference type="InterPro" id="IPR003368">
    <property type="entry name" value="POMP_repeat"/>
</dbReference>
<gene>
    <name evidence="9" type="ORF">M9Y10_040020</name>
</gene>
<dbReference type="InterPro" id="IPR006626">
    <property type="entry name" value="PbH1"/>
</dbReference>
<dbReference type="InterPro" id="IPR011050">
    <property type="entry name" value="Pectin_lyase_fold/virulence"/>
</dbReference>
<keyword evidence="4" id="KW-0964">Secreted</keyword>
<dbReference type="PANTHER" id="PTHR11319">
    <property type="entry name" value="G PROTEIN-COUPLED RECEPTOR-RELATED"/>
    <property type="match status" value="1"/>
</dbReference>
<organism evidence="9 10">
    <name type="scientific">Tritrichomonas musculus</name>
    <dbReference type="NCBI Taxonomy" id="1915356"/>
    <lineage>
        <taxon>Eukaryota</taxon>
        <taxon>Metamonada</taxon>
        <taxon>Parabasalia</taxon>
        <taxon>Tritrichomonadida</taxon>
        <taxon>Tritrichomonadidae</taxon>
        <taxon>Tritrichomonas</taxon>
    </lineage>
</organism>
<keyword evidence="6 8" id="KW-0472">Membrane</keyword>
<dbReference type="Pfam" id="PF02415">
    <property type="entry name" value="Chlam_PMP"/>
    <property type="match status" value="3"/>
</dbReference>
<name>A0ABR2GQ49_9EUKA</name>
<dbReference type="PANTHER" id="PTHR11319:SF35">
    <property type="entry name" value="OUTER MEMBRANE PROTEIN PMPC-RELATED"/>
    <property type="match status" value="1"/>
</dbReference>
<protein>
    <recommendedName>
        <fullName evidence="11">Right handed beta helix domain-containing protein</fullName>
    </recommendedName>
</protein>
<accession>A0ABR2GQ49</accession>
<evidence type="ECO:0000256" key="6">
    <source>
        <dbReference type="ARBA" id="ARBA00023136"/>
    </source>
</evidence>
<keyword evidence="5" id="KW-0732">Signal</keyword>
<dbReference type="NCBIfam" id="TIGR01376">
    <property type="entry name" value="POMP_repeat"/>
    <property type="match status" value="3"/>
</dbReference>
<dbReference type="Proteomes" id="UP001470230">
    <property type="component" value="Unassembled WGS sequence"/>
</dbReference>
<dbReference type="SUPFAM" id="SSF51126">
    <property type="entry name" value="Pectin lyase-like"/>
    <property type="match status" value="6"/>
</dbReference>
<evidence type="ECO:0000256" key="4">
    <source>
        <dbReference type="ARBA" id="ARBA00022525"/>
    </source>
</evidence>
<dbReference type="SMART" id="SM00710">
    <property type="entry name" value="PbH1"/>
    <property type="match status" value="15"/>
</dbReference>
<keyword evidence="8" id="KW-1133">Transmembrane helix</keyword>
<feature type="transmembrane region" description="Helical" evidence="8">
    <location>
        <begin position="1950"/>
        <end position="1972"/>
    </location>
</feature>
<proteinExistence type="predicted"/>
<keyword evidence="10" id="KW-1185">Reference proteome</keyword>
<evidence type="ECO:0000313" key="10">
    <source>
        <dbReference type="Proteomes" id="UP001470230"/>
    </source>
</evidence>
<keyword evidence="7" id="KW-0998">Cell outer membrane</keyword>